<gene>
    <name evidence="3" type="ORF">MCOM1403_LOCUS3836</name>
</gene>
<organism evidence="3">
    <name type="scientific">Micromonas pusilla</name>
    <name type="common">Picoplanktonic green alga</name>
    <name type="synonym">Chromulina pusilla</name>
    <dbReference type="NCBI Taxonomy" id="38833"/>
    <lineage>
        <taxon>Eukaryota</taxon>
        <taxon>Viridiplantae</taxon>
        <taxon>Chlorophyta</taxon>
        <taxon>Mamiellophyceae</taxon>
        <taxon>Mamiellales</taxon>
        <taxon>Mamiellaceae</taxon>
        <taxon>Micromonas</taxon>
    </lineage>
</organism>
<accession>A0A7S0NIQ1</accession>
<comment type="similarity">
    <text evidence="1">Belongs to the thioredoxin family.</text>
</comment>
<evidence type="ECO:0000313" key="3">
    <source>
        <dbReference type="EMBL" id="CAD8516410.1"/>
    </source>
</evidence>
<dbReference type="SUPFAM" id="SSF52833">
    <property type="entry name" value="Thioredoxin-like"/>
    <property type="match status" value="1"/>
</dbReference>
<proteinExistence type="inferred from homology"/>
<dbReference type="InterPro" id="IPR013766">
    <property type="entry name" value="Thioredoxin_domain"/>
</dbReference>
<dbReference type="Gene3D" id="3.40.30.10">
    <property type="entry name" value="Glutaredoxin"/>
    <property type="match status" value="1"/>
</dbReference>
<protein>
    <recommendedName>
        <fullName evidence="2">Thioredoxin domain-containing protein</fullName>
    </recommendedName>
</protein>
<dbReference type="GO" id="GO:0045454">
    <property type="term" value="P:cell redox homeostasis"/>
    <property type="evidence" value="ECO:0007669"/>
    <property type="project" value="TreeGrafter"/>
</dbReference>
<evidence type="ECO:0000256" key="1">
    <source>
        <dbReference type="ARBA" id="ARBA00008987"/>
    </source>
</evidence>
<feature type="domain" description="Thioredoxin" evidence="2">
    <location>
        <begin position="5"/>
        <end position="155"/>
    </location>
</feature>
<dbReference type="PROSITE" id="PS51352">
    <property type="entry name" value="THIOREDOXIN_2"/>
    <property type="match status" value="1"/>
</dbReference>
<dbReference type="Pfam" id="PF00085">
    <property type="entry name" value="Thioredoxin"/>
    <property type="match status" value="1"/>
</dbReference>
<sequence length="155" mass="17398">MYGLASTRSAMAGVRLKPARRDNNKRYDTLRMTRTRSGVTVAAHEVHMLGSREALDALLESNKGKKVVLNVSSSKCGPCKLLMPKLQKFADEHGEKCTFAKFNFDEDKSLQDAVKEWKIQGVPTYRLYNEKGECTKMFTTGLPDKLGSALYLFLT</sequence>
<dbReference type="InterPro" id="IPR036249">
    <property type="entry name" value="Thioredoxin-like_sf"/>
</dbReference>
<evidence type="ECO:0000259" key="2">
    <source>
        <dbReference type="PROSITE" id="PS51352"/>
    </source>
</evidence>
<dbReference type="PANTHER" id="PTHR43601">
    <property type="entry name" value="THIOREDOXIN, MITOCHONDRIAL"/>
    <property type="match status" value="1"/>
</dbReference>
<dbReference type="PANTHER" id="PTHR43601:SF3">
    <property type="entry name" value="THIOREDOXIN, MITOCHONDRIAL"/>
    <property type="match status" value="1"/>
</dbReference>
<dbReference type="CDD" id="cd02947">
    <property type="entry name" value="TRX_family"/>
    <property type="match status" value="1"/>
</dbReference>
<dbReference type="EMBL" id="HBEQ01004871">
    <property type="protein sequence ID" value="CAD8516410.1"/>
    <property type="molecule type" value="Transcribed_RNA"/>
</dbReference>
<reference evidence="3" key="1">
    <citation type="submission" date="2021-01" db="EMBL/GenBank/DDBJ databases">
        <authorList>
            <person name="Corre E."/>
            <person name="Pelletier E."/>
            <person name="Niang G."/>
            <person name="Scheremetjew M."/>
            <person name="Finn R."/>
            <person name="Kale V."/>
            <person name="Holt S."/>
            <person name="Cochrane G."/>
            <person name="Meng A."/>
            <person name="Brown T."/>
            <person name="Cohen L."/>
        </authorList>
    </citation>
    <scope>NUCLEOTIDE SEQUENCE</scope>
    <source>
        <strain evidence="3">CCMP1723</strain>
    </source>
</reference>
<name>A0A7S0NIQ1_MICPS</name>
<dbReference type="AlphaFoldDB" id="A0A7S0NIQ1"/>